<dbReference type="SUPFAM" id="SSF54211">
    <property type="entry name" value="Ribosomal protein S5 domain 2-like"/>
    <property type="match status" value="1"/>
</dbReference>
<feature type="transmembrane region" description="Helical" evidence="2">
    <location>
        <begin position="12"/>
        <end position="32"/>
    </location>
</feature>
<dbReference type="SUPFAM" id="SSF50156">
    <property type="entry name" value="PDZ domain-like"/>
    <property type="match status" value="1"/>
</dbReference>
<dbReference type="InterPro" id="IPR008269">
    <property type="entry name" value="Lon_proteolytic"/>
</dbReference>
<dbReference type="PANTHER" id="PTHR10046">
    <property type="entry name" value="ATP DEPENDENT LON PROTEASE FAMILY MEMBER"/>
    <property type="match status" value="1"/>
</dbReference>
<accession>A0ABU9VL79</accession>
<evidence type="ECO:0000256" key="2">
    <source>
        <dbReference type="SAM" id="Phobius"/>
    </source>
</evidence>
<dbReference type="Gene3D" id="2.30.42.10">
    <property type="match status" value="1"/>
</dbReference>
<dbReference type="EMBL" id="JBCITK010000001">
    <property type="protein sequence ID" value="MEN0643953.1"/>
    <property type="molecule type" value="Genomic_DNA"/>
</dbReference>
<keyword evidence="2" id="KW-1133">Transmembrane helix</keyword>
<keyword evidence="2" id="KW-0472">Membrane</keyword>
<dbReference type="InterPro" id="IPR027065">
    <property type="entry name" value="Lon_Prtase"/>
</dbReference>
<dbReference type="RefSeq" id="WP_343130748.1">
    <property type="nucleotide sequence ID" value="NZ_JBCITK010000001.1"/>
</dbReference>
<keyword evidence="2" id="KW-0812">Transmembrane</keyword>
<dbReference type="Proteomes" id="UP001418796">
    <property type="component" value="Unassembled WGS sequence"/>
</dbReference>
<proteinExistence type="inferred from homology"/>
<comment type="similarity">
    <text evidence="1">Belongs to the peptidase S16 family.</text>
</comment>
<dbReference type="Pfam" id="PF13180">
    <property type="entry name" value="PDZ_2"/>
    <property type="match status" value="1"/>
</dbReference>
<reference evidence="5 6" key="1">
    <citation type="submission" date="2024-03" db="EMBL/GenBank/DDBJ databases">
        <title>Bacilli Hybrid Assemblies.</title>
        <authorList>
            <person name="Kovac J."/>
        </authorList>
    </citation>
    <scope>NUCLEOTIDE SEQUENCE [LARGE SCALE GENOMIC DNA]</scope>
    <source>
        <strain evidence="5 6">FSL R7-0666</strain>
    </source>
</reference>
<name>A0ABU9VL79_9BACI</name>
<dbReference type="PROSITE" id="PS51786">
    <property type="entry name" value="LON_PROTEOLYTIC"/>
    <property type="match status" value="1"/>
</dbReference>
<keyword evidence="6" id="KW-1185">Reference proteome</keyword>
<dbReference type="InterPro" id="IPR014721">
    <property type="entry name" value="Ribsml_uS5_D2-typ_fold_subgr"/>
</dbReference>
<gene>
    <name evidence="5" type="ORF">MKY91_12395</name>
</gene>
<feature type="domain" description="Lon proteolytic" evidence="4">
    <location>
        <begin position="237"/>
        <end position="345"/>
    </location>
</feature>
<evidence type="ECO:0000313" key="5">
    <source>
        <dbReference type="EMBL" id="MEN0643953.1"/>
    </source>
</evidence>
<dbReference type="Pfam" id="PF05362">
    <property type="entry name" value="Lon_C"/>
    <property type="match status" value="1"/>
</dbReference>
<protein>
    <recommendedName>
        <fullName evidence="1">endopeptidase La</fullName>
        <ecNumber evidence="1">3.4.21.53</ecNumber>
    </recommendedName>
</protein>
<feature type="active site" evidence="1">
    <location>
        <position position="288"/>
    </location>
</feature>
<evidence type="ECO:0000259" key="3">
    <source>
        <dbReference type="PROSITE" id="PS50106"/>
    </source>
</evidence>
<dbReference type="InterPro" id="IPR036034">
    <property type="entry name" value="PDZ_sf"/>
</dbReference>
<dbReference type="Gene3D" id="3.30.230.10">
    <property type="match status" value="1"/>
</dbReference>
<dbReference type="EC" id="3.4.21.53" evidence="1"/>
<evidence type="ECO:0000256" key="1">
    <source>
        <dbReference type="PROSITE-ProRule" id="PRU01122"/>
    </source>
</evidence>
<keyword evidence="1" id="KW-0720">Serine protease</keyword>
<organism evidence="5 6">
    <name type="scientific">Alkalicoccobacillus gibsonii</name>
    <dbReference type="NCBI Taxonomy" id="79881"/>
    <lineage>
        <taxon>Bacteria</taxon>
        <taxon>Bacillati</taxon>
        <taxon>Bacillota</taxon>
        <taxon>Bacilli</taxon>
        <taxon>Bacillales</taxon>
        <taxon>Bacillaceae</taxon>
        <taxon>Alkalicoccobacillus</taxon>
    </lineage>
</organism>
<keyword evidence="1 5" id="KW-0645">Protease</keyword>
<comment type="caution">
    <text evidence="5">The sequence shown here is derived from an EMBL/GenBank/DDBJ whole genome shotgun (WGS) entry which is preliminary data.</text>
</comment>
<sequence>MNEPRKPLIRKRYLIVLALVLLLNVIKLPYYYSQPGIAQELNDMITVEGTNGVEEGAFMLTTVEMARATPLYYVWSLLSSYRHILPEEQVRGTDETDSDYHERQRLLMSNSQENAKIAAYEQAGAEVTYEYRGVLVTNLIEGMPASKELRTGDLITEVNGTPTHTAEELLELLEGYSKDDVVTLTVTRNEEPRSVELAFEPFPEEYEVEEGRVGLGILSPVTDRDVTFSPGVTINETDIGGPSAGLMYSLEIYNQLVDEDITHGYRIAGTGTINDEGIVGPIGGASQKVVAADKAGAKYFFAPDANGQNETNYEEAKHAAEDIGTDMQVIPVQTIEDALRFLEELPDNKEA</sequence>
<keyword evidence="1 5" id="KW-0378">Hydrolase</keyword>
<feature type="domain" description="PDZ" evidence="3">
    <location>
        <begin position="105"/>
        <end position="188"/>
    </location>
</feature>
<evidence type="ECO:0000313" key="6">
    <source>
        <dbReference type="Proteomes" id="UP001418796"/>
    </source>
</evidence>
<dbReference type="GO" id="GO:0008233">
    <property type="term" value="F:peptidase activity"/>
    <property type="evidence" value="ECO:0007669"/>
    <property type="project" value="UniProtKB-KW"/>
</dbReference>
<evidence type="ECO:0000259" key="4">
    <source>
        <dbReference type="PROSITE" id="PS51786"/>
    </source>
</evidence>
<comment type="catalytic activity">
    <reaction evidence="1">
        <text>Hydrolysis of proteins in presence of ATP.</text>
        <dbReference type="EC" id="3.4.21.53"/>
    </reaction>
</comment>
<feature type="active site" evidence="1">
    <location>
        <position position="243"/>
    </location>
</feature>
<dbReference type="PROSITE" id="PS50106">
    <property type="entry name" value="PDZ"/>
    <property type="match status" value="1"/>
</dbReference>
<dbReference type="InterPro" id="IPR020568">
    <property type="entry name" value="Ribosomal_Su5_D2-typ_SF"/>
</dbReference>
<dbReference type="NCBIfam" id="NF041438">
    <property type="entry name" value="SepM_fam_S16"/>
    <property type="match status" value="1"/>
</dbReference>
<dbReference type="SMART" id="SM00228">
    <property type="entry name" value="PDZ"/>
    <property type="match status" value="1"/>
</dbReference>
<dbReference type="InterPro" id="IPR001478">
    <property type="entry name" value="PDZ"/>
</dbReference>
<dbReference type="GO" id="GO:0006508">
    <property type="term" value="P:proteolysis"/>
    <property type="evidence" value="ECO:0007669"/>
    <property type="project" value="UniProtKB-KW"/>
</dbReference>